<reference evidence="1" key="4">
    <citation type="submission" date="2019-03" db="UniProtKB">
        <authorList>
            <consortium name="EnsemblPlants"/>
        </authorList>
    </citation>
    <scope>IDENTIFICATION</scope>
</reference>
<organism evidence="1 2">
    <name type="scientific">Aegilops tauschii subsp. strangulata</name>
    <name type="common">Goatgrass</name>
    <dbReference type="NCBI Taxonomy" id="200361"/>
    <lineage>
        <taxon>Eukaryota</taxon>
        <taxon>Viridiplantae</taxon>
        <taxon>Streptophyta</taxon>
        <taxon>Embryophyta</taxon>
        <taxon>Tracheophyta</taxon>
        <taxon>Spermatophyta</taxon>
        <taxon>Magnoliopsida</taxon>
        <taxon>Liliopsida</taxon>
        <taxon>Poales</taxon>
        <taxon>Poaceae</taxon>
        <taxon>BOP clade</taxon>
        <taxon>Pooideae</taxon>
        <taxon>Triticodae</taxon>
        <taxon>Triticeae</taxon>
        <taxon>Triticinae</taxon>
        <taxon>Aegilops</taxon>
    </lineage>
</organism>
<accession>A0A453M5L4</accession>
<evidence type="ECO:0000313" key="1">
    <source>
        <dbReference type="EnsemblPlants" id="AET5Gv21055500.1"/>
    </source>
</evidence>
<reference evidence="1" key="3">
    <citation type="journal article" date="2017" name="Nature">
        <title>Genome sequence of the progenitor of the wheat D genome Aegilops tauschii.</title>
        <authorList>
            <person name="Luo M.C."/>
            <person name="Gu Y.Q."/>
            <person name="Puiu D."/>
            <person name="Wang H."/>
            <person name="Twardziok S.O."/>
            <person name="Deal K.R."/>
            <person name="Huo N."/>
            <person name="Zhu T."/>
            <person name="Wang L."/>
            <person name="Wang Y."/>
            <person name="McGuire P.E."/>
            <person name="Liu S."/>
            <person name="Long H."/>
            <person name="Ramasamy R.K."/>
            <person name="Rodriguez J.C."/>
            <person name="Van S.L."/>
            <person name="Yuan L."/>
            <person name="Wang Z."/>
            <person name="Xia Z."/>
            <person name="Xiao L."/>
            <person name="Anderson O.D."/>
            <person name="Ouyang S."/>
            <person name="Liang Y."/>
            <person name="Zimin A.V."/>
            <person name="Pertea G."/>
            <person name="Qi P."/>
            <person name="Bennetzen J.L."/>
            <person name="Dai X."/>
            <person name="Dawson M.W."/>
            <person name="Muller H.G."/>
            <person name="Kugler K."/>
            <person name="Rivarola-Duarte L."/>
            <person name="Spannagl M."/>
            <person name="Mayer K.F.X."/>
            <person name="Lu F.H."/>
            <person name="Bevan M.W."/>
            <person name="Leroy P."/>
            <person name="Li P."/>
            <person name="You F.M."/>
            <person name="Sun Q."/>
            <person name="Liu Z."/>
            <person name="Lyons E."/>
            <person name="Wicker T."/>
            <person name="Salzberg S.L."/>
            <person name="Devos K.M."/>
            <person name="Dvorak J."/>
        </authorList>
    </citation>
    <scope>NUCLEOTIDE SEQUENCE [LARGE SCALE GENOMIC DNA]</scope>
    <source>
        <strain evidence="1">cv. AL8/78</strain>
    </source>
</reference>
<dbReference type="EnsemblPlants" id="AET5Gv21055500.1">
    <property type="protein sequence ID" value="AET5Gv21055500.1"/>
    <property type="gene ID" value="AET5Gv21055500"/>
</dbReference>
<evidence type="ECO:0000313" key="2">
    <source>
        <dbReference type="Proteomes" id="UP000015105"/>
    </source>
</evidence>
<sequence>SPRRSRRRRQPSLSIRFDCRAQQPTTTPSNTALCFFYLSSSFASSLPAQPAPNARAIN</sequence>
<dbReference type="Proteomes" id="UP000015105">
    <property type="component" value="Chromosome 5D"/>
</dbReference>
<dbReference type="Gramene" id="AET5Gv21055500.1">
    <property type="protein sequence ID" value="AET5Gv21055500.1"/>
    <property type="gene ID" value="AET5Gv21055500"/>
</dbReference>
<protein>
    <submittedName>
        <fullName evidence="1">Uncharacterized protein</fullName>
    </submittedName>
</protein>
<reference evidence="2" key="1">
    <citation type="journal article" date="2014" name="Science">
        <title>Ancient hybridizations among the ancestral genomes of bread wheat.</title>
        <authorList>
            <consortium name="International Wheat Genome Sequencing Consortium,"/>
            <person name="Marcussen T."/>
            <person name="Sandve S.R."/>
            <person name="Heier L."/>
            <person name="Spannagl M."/>
            <person name="Pfeifer M."/>
            <person name="Jakobsen K.S."/>
            <person name="Wulff B.B."/>
            <person name="Steuernagel B."/>
            <person name="Mayer K.F."/>
            <person name="Olsen O.A."/>
        </authorList>
    </citation>
    <scope>NUCLEOTIDE SEQUENCE [LARGE SCALE GENOMIC DNA]</scope>
    <source>
        <strain evidence="2">cv. AL8/78</strain>
    </source>
</reference>
<reference evidence="1" key="5">
    <citation type="journal article" date="2021" name="G3 (Bethesda)">
        <title>Aegilops tauschii genome assembly Aet v5.0 features greater sequence contiguity and improved annotation.</title>
        <authorList>
            <person name="Wang L."/>
            <person name="Zhu T."/>
            <person name="Rodriguez J.C."/>
            <person name="Deal K.R."/>
            <person name="Dubcovsky J."/>
            <person name="McGuire P.E."/>
            <person name="Lux T."/>
            <person name="Spannagl M."/>
            <person name="Mayer K.F.X."/>
            <person name="Baldrich P."/>
            <person name="Meyers B.C."/>
            <person name="Huo N."/>
            <person name="Gu Y.Q."/>
            <person name="Zhou H."/>
            <person name="Devos K.M."/>
            <person name="Bennetzen J.L."/>
            <person name="Unver T."/>
            <person name="Budak H."/>
            <person name="Gulick P.J."/>
            <person name="Galiba G."/>
            <person name="Kalapos B."/>
            <person name="Nelson D.R."/>
            <person name="Li P."/>
            <person name="You F.M."/>
            <person name="Luo M.C."/>
            <person name="Dvorak J."/>
        </authorList>
    </citation>
    <scope>NUCLEOTIDE SEQUENCE [LARGE SCALE GENOMIC DNA]</scope>
    <source>
        <strain evidence="1">cv. AL8/78</strain>
    </source>
</reference>
<keyword evidence="2" id="KW-1185">Reference proteome</keyword>
<reference evidence="2" key="2">
    <citation type="journal article" date="2017" name="Nat. Plants">
        <title>The Aegilops tauschii genome reveals multiple impacts of transposons.</title>
        <authorList>
            <person name="Zhao G."/>
            <person name="Zou C."/>
            <person name="Li K."/>
            <person name="Wang K."/>
            <person name="Li T."/>
            <person name="Gao L."/>
            <person name="Zhang X."/>
            <person name="Wang H."/>
            <person name="Yang Z."/>
            <person name="Liu X."/>
            <person name="Jiang W."/>
            <person name="Mao L."/>
            <person name="Kong X."/>
            <person name="Jiao Y."/>
            <person name="Jia J."/>
        </authorList>
    </citation>
    <scope>NUCLEOTIDE SEQUENCE [LARGE SCALE GENOMIC DNA]</scope>
    <source>
        <strain evidence="2">cv. AL8/78</strain>
    </source>
</reference>
<dbReference type="AlphaFoldDB" id="A0A453M5L4"/>
<name>A0A453M5L4_AEGTS</name>
<proteinExistence type="predicted"/>